<dbReference type="SMART" id="SM00822">
    <property type="entry name" value="PKS_KR"/>
    <property type="match status" value="1"/>
</dbReference>
<dbReference type="InterPro" id="IPR002347">
    <property type="entry name" value="SDR_fam"/>
</dbReference>
<dbReference type="InterPro" id="IPR057326">
    <property type="entry name" value="KR_dom"/>
</dbReference>
<dbReference type="GO" id="GO:0016491">
    <property type="term" value="F:oxidoreductase activity"/>
    <property type="evidence" value="ECO:0007669"/>
    <property type="project" value="UniProtKB-KW"/>
</dbReference>
<dbReference type="FunFam" id="3.40.50.720:FF:000084">
    <property type="entry name" value="Short-chain dehydrogenase reductase"/>
    <property type="match status" value="1"/>
</dbReference>
<dbReference type="PROSITE" id="PS00061">
    <property type="entry name" value="ADH_SHORT"/>
    <property type="match status" value="1"/>
</dbReference>
<gene>
    <name evidence="4" type="ORF">MMAD_36050</name>
</gene>
<dbReference type="AlphaFoldDB" id="A0A7I7XJE0"/>
<comment type="similarity">
    <text evidence="1">Belongs to the short-chain dehydrogenases/reductases (SDR) family.</text>
</comment>
<organism evidence="4 5">
    <name type="scientific">Mycolicibacterium madagascariense</name>
    <dbReference type="NCBI Taxonomy" id="212765"/>
    <lineage>
        <taxon>Bacteria</taxon>
        <taxon>Bacillati</taxon>
        <taxon>Actinomycetota</taxon>
        <taxon>Actinomycetes</taxon>
        <taxon>Mycobacteriales</taxon>
        <taxon>Mycobacteriaceae</taxon>
        <taxon>Mycolicibacterium</taxon>
    </lineage>
</organism>
<dbReference type="RefSeq" id="WP_163739749.1">
    <property type="nucleotide sequence ID" value="NZ_AP022610.1"/>
</dbReference>
<dbReference type="NCBIfam" id="NF005559">
    <property type="entry name" value="PRK07231.1"/>
    <property type="match status" value="1"/>
</dbReference>
<dbReference type="Gene3D" id="3.40.50.720">
    <property type="entry name" value="NAD(P)-binding Rossmann-like Domain"/>
    <property type="match status" value="1"/>
</dbReference>
<keyword evidence="5" id="KW-1185">Reference proteome</keyword>
<dbReference type="PRINTS" id="PR00081">
    <property type="entry name" value="GDHRDH"/>
</dbReference>
<protein>
    <submittedName>
        <fullName evidence="4">Oxidoreductase</fullName>
    </submittedName>
</protein>
<dbReference type="Proteomes" id="UP000466517">
    <property type="component" value="Chromosome"/>
</dbReference>
<dbReference type="KEGG" id="mmag:MMAD_36050"/>
<feature type="domain" description="Ketoreductase" evidence="3">
    <location>
        <begin position="13"/>
        <end position="191"/>
    </location>
</feature>
<reference evidence="4 5" key="1">
    <citation type="journal article" date="2019" name="Emerg. Microbes Infect.">
        <title>Comprehensive subspecies identification of 175 nontuberculous mycobacteria species based on 7547 genomic profiles.</title>
        <authorList>
            <person name="Matsumoto Y."/>
            <person name="Kinjo T."/>
            <person name="Motooka D."/>
            <person name="Nabeya D."/>
            <person name="Jung N."/>
            <person name="Uechi K."/>
            <person name="Horii T."/>
            <person name="Iida T."/>
            <person name="Fujita J."/>
            <person name="Nakamura S."/>
        </authorList>
    </citation>
    <scope>NUCLEOTIDE SEQUENCE [LARGE SCALE GENOMIC DNA]</scope>
    <source>
        <strain evidence="4 5">JCM 13574</strain>
    </source>
</reference>
<dbReference type="PANTHER" id="PTHR43639">
    <property type="entry name" value="OXIDOREDUCTASE, SHORT-CHAIN DEHYDROGENASE/REDUCTASE FAMILY (AFU_ORTHOLOGUE AFUA_5G02870)"/>
    <property type="match status" value="1"/>
</dbReference>
<name>A0A7I7XJE0_9MYCO</name>
<evidence type="ECO:0000256" key="1">
    <source>
        <dbReference type="ARBA" id="ARBA00006484"/>
    </source>
</evidence>
<evidence type="ECO:0000256" key="2">
    <source>
        <dbReference type="ARBA" id="ARBA00023002"/>
    </source>
</evidence>
<dbReference type="EMBL" id="AP022610">
    <property type="protein sequence ID" value="BBZ29310.1"/>
    <property type="molecule type" value="Genomic_DNA"/>
</dbReference>
<sequence length="253" mass="25648">MSASTGTTTLTGSTALVTGGSKGIGEGIAETLGRSGANVVVNYSKDQHAALAVVARIEAAGSHAVAIGADVAKEADVEALYAQAKEAFGTIDILVNNAGILQPGSLLDATTQSFHQQFGVNVLGLLVSSRAFARQADTGASIINISSNAPRLTPENLGIYTATKAAVDAFTRVHAKELGPRGIRVNAISPGLVASSATRSNGLLGSDMAAAIIEQTPLRRAGQPDDIADVATFLASRAARWVTGQVITVSGGI</sequence>
<proteinExistence type="inferred from homology"/>
<evidence type="ECO:0000313" key="5">
    <source>
        <dbReference type="Proteomes" id="UP000466517"/>
    </source>
</evidence>
<accession>A0A7I7XJE0</accession>
<dbReference type="PRINTS" id="PR00080">
    <property type="entry name" value="SDRFAMILY"/>
</dbReference>
<dbReference type="SUPFAM" id="SSF51735">
    <property type="entry name" value="NAD(P)-binding Rossmann-fold domains"/>
    <property type="match status" value="1"/>
</dbReference>
<evidence type="ECO:0000259" key="3">
    <source>
        <dbReference type="SMART" id="SM00822"/>
    </source>
</evidence>
<dbReference type="InterPro" id="IPR036291">
    <property type="entry name" value="NAD(P)-bd_dom_sf"/>
</dbReference>
<keyword evidence="2" id="KW-0560">Oxidoreductase</keyword>
<dbReference type="InterPro" id="IPR020904">
    <property type="entry name" value="Sc_DH/Rdtase_CS"/>
</dbReference>
<evidence type="ECO:0000313" key="4">
    <source>
        <dbReference type="EMBL" id="BBZ29310.1"/>
    </source>
</evidence>
<dbReference type="PANTHER" id="PTHR43639:SF1">
    <property type="entry name" value="SHORT-CHAIN DEHYDROGENASE_REDUCTASE FAMILY PROTEIN"/>
    <property type="match status" value="1"/>
</dbReference>
<dbReference type="Pfam" id="PF13561">
    <property type="entry name" value="adh_short_C2"/>
    <property type="match status" value="1"/>
</dbReference>